<comment type="caution">
    <text evidence="2">The sequence shown here is derived from an EMBL/GenBank/DDBJ whole genome shotgun (WGS) entry which is preliminary data.</text>
</comment>
<dbReference type="SUPFAM" id="SSF55729">
    <property type="entry name" value="Acyl-CoA N-acyltransferases (Nat)"/>
    <property type="match status" value="1"/>
</dbReference>
<sequence>MDTQHNKLNMKLRSITESDIHSVMEWSRDSTFCQANGWPSDRSPEEVQRWWSNCVNHPPEGLIRMGIIINEELIGYADLASINGDAAELGLAIGKSGLWGKGIGTQAAALMMEYGAEELNLTVFHAETHEDNIRSGRMLEKLGFQEVSRIGYEVYEGKNSQLIQFQFLYRK</sequence>
<dbReference type="Gene3D" id="3.40.630.30">
    <property type="match status" value="1"/>
</dbReference>
<dbReference type="InterPro" id="IPR000182">
    <property type="entry name" value="GNAT_dom"/>
</dbReference>
<proteinExistence type="predicted"/>
<gene>
    <name evidence="2" type="ORF">UFB30_00680</name>
</gene>
<keyword evidence="3" id="KW-1185">Reference proteome</keyword>
<dbReference type="RefSeq" id="WP_322419747.1">
    <property type="nucleotide sequence ID" value="NZ_JAXQNN010000001.1"/>
</dbReference>
<organism evidence="2 3">
    <name type="scientific">Jeotgalibacillus haloalkalitolerans</name>
    <dbReference type="NCBI Taxonomy" id="3104292"/>
    <lineage>
        <taxon>Bacteria</taxon>
        <taxon>Bacillati</taxon>
        <taxon>Bacillota</taxon>
        <taxon>Bacilli</taxon>
        <taxon>Bacillales</taxon>
        <taxon>Caryophanaceae</taxon>
        <taxon>Jeotgalibacillus</taxon>
    </lineage>
</organism>
<dbReference type="PANTHER" id="PTHR43415:SF3">
    <property type="entry name" value="GNAT-FAMILY ACETYLTRANSFERASE"/>
    <property type="match status" value="1"/>
</dbReference>
<dbReference type="PROSITE" id="PS51186">
    <property type="entry name" value="GNAT"/>
    <property type="match status" value="1"/>
</dbReference>
<evidence type="ECO:0000313" key="2">
    <source>
        <dbReference type="EMBL" id="MDZ5710707.1"/>
    </source>
</evidence>
<feature type="domain" description="N-acetyltransferase" evidence="1">
    <location>
        <begin position="10"/>
        <end position="171"/>
    </location>
</feature>
<dbReference type="Proteomes" id="UP001292084">
    <property type="component" value="Unassembled WGS sequence"/>
</dbReference>
<dbReference type="EMBL" id="JAXQNN010000001">
    <property type="protein sequence ID" value="MDZ5710707.1"/>
    <property type="molecule type" value="Genomic_DNA"/>
</dbReference>
<evidence type="ECO:0000313" key="3">
    <source>
        <dbReference type="Proteomes" id="UP001292084"/>
    </source>
</evidence>
<protein>
    <submittedName>
        <fullName evidence="2">GNAT family N-acetyltransferase</fullName>
    </submittedName>
</protein>
<reference evidence="2 3" key="1">
    <citation type="submission" date="2023-12" db="EMBL/GenBank/DDBJ databases">
        <title>Jeotgalibacillus haloalkaliphilus sp. nov., a novel salt-tolerant bacteria, isolated from the estuary of the Fenhe River into the Yellow River.</title>
        <authorList>
            <person name="Li Y."/>
        </authorList>
    </citation>
    <scope>NUCLEOTIDE SEQUENCE [LARGE SCALE GENOMIC DNA]</scope>
    <source>
        <strain evidence="2 3">HH7-29</strain>
    </source>
</reference>
<accession>A0ABU5KHK4</accession>
<evidence type="ECO:0000259" key="1">
    <source>
        <dbReference type="PROSITE" id="PS51186"/>
    </source>
</evidence>
<name>A0ABU5KHK4_9BACL</name>
<dbReference type="InterPro" id="IPR016181">
    <property type="entry name" value="Acyl_CoA_acyltransferase"/>
</dbReference>
<dbReference type="PANTHER" id="PTHR43415">
    <property type="entry name" value="SPERMIDINE N(1)-ACETYLTRANSFERASE"/>
    <property type="match status" value="1"/>
</dbReference>
<dbReference type="Pfam" id="PF13302">
    <property type="entry name" value="Acetyltransf_3"/>
    <property type="match status" value="1"/>
</dbReference>